<reference evidence="2 3" key="1">
    <citation type="submission" date="2024-01" db="EMBL/GenBank/DDBJ databases">
        <title>A draft genome for the cacao thread blight pathogen Marasmiellus scandens.</title>
        <authorList>
            <person name="Baruah I.K."/>
            <person name="Leung J."/>
            <person name="Bukari Y."/>
            <person name="Amoako-Attah I."/>
            <person name="Meinhardt L.W."/>
            <person name="Bailey B.A."/>
            <person name="Cohen S.P."/>
        </authorList>
    </citation>
    <scope>NUCLEOTIDE SEQUENCE [LARGE SCALE GENOMIC DNA]</scope>
    <source>
        <strain evidence="2 3">GH-19</strain>
    </source>
</reference>
<proteinExistence type="predicted"/>
<dbReference type="InterPro" id="IPR036047">
    <property type="entry name" value="F-box-like_dom_sf"/>
</dbReference>
<dbReference type="EMBL" id="JBANRG010000011">
    <property type="protein sequence ID" value="KAK7462480.1"/>
    <property type="molecule type" value="Genomic_DNA"/>
</dbReference>
<comment type="caution">
    <text evidence="2">The sequence shown here is derived from an EMBL/GenBank/DDBJ whole genome shotgun (WGS) entry which is preliminary data.</text>
</comment>
<dbReference type="CDD" id="cd09917">
    <property type="entry name" value="F-box_SF"/>
    <property type="match status" value="1"/>
</dbReference>
<dbReference type="PROSITE" id="PS50181">
    <property type="entry name" value="FBOX"/>
    <property type="match status" value="1"/>
</dbReference>
<evidence type="ECO:0000259" key="1">
    <source>
        <dbReference type="PROSITE" id="PS50181"/>
    </source>
</evidence>
<dbReference type="Proteomes" id="UP001498398">
    <property type="component" value="Unassembled WGS sequence"/>
</dbReference>
<name>A0ABR1JKF6_9AGAR</name>
<evidence type="ECO:0000313" key="3">
    <source>
        <dbReference type="Proteomes" id="UP001498398"/>
    </source>
</evidence>
<organism evidence="2 3">
    <name type="scientific">Marasmiellus scandens</name>
    <dbReference type="NCBI Taxonomy" id="2682957"/>
    <lineage>
        <taxon>Eukaryota</taxon>
        <taxon>Fungi</taxon>
        <taxon>Dikarya</taxon>
        <taxon>Basidiomycota</taxon>
        <taxon>Agaricomycotina</taxon>
        <taxon>Agaricomycetes</taxon>
        <taxon>Agaricomycetidae</taxon>
        <taxon>Agaricales</taxon>
        <taxon>Marasmiineae</taxon>
        <taxon>Omphalotaceae</taxon>
        <taxon>Marasmiellus</taxon>
    </lineage>
</organism>
<gene>
    <name evidence="2" type="ORF">VKT23_008081</name>
</gene>
<keyword evidence="3" id="KW-1185">Reference proteome</keyword>
<sequence>MIDKLPVELALSIVAYLPVCSICSLQLTCTIFNHTAIRANESQIYHAAAVNMGWIPSTNFTLDDVSSIYALSGIQDWKSLCQRRLQIERSWSGKGYSSLVAYTATGTSVHRFKVDEKVGIIVLTTADSGIKVVDLPTNYLTD</sequence>
<dbReference type="Gene3D" id="1.20.1280.50">
    <property type="match status" value="1"/>
</dbReference>
<evidence type="ECO:0000313" key="2">
    <source>
        <dbReference type="EMBL" id="KAK7462480.1"/>
    </source>
</evidence>
<protein>
    <recommendedName>
        <fullName evidence="1">F-box domain-containing protein</fullName>
    </recommendedName>
</protein>
<feature type="domain" description="F-box" evidence="1">
    <location>
        <begin position="1"/>
        <end position="48"/>
    </location>
</feature>
<dbReference type="InterPro" id="IPR001810">
    <property type="entry name" value="F-box_dom"/>
</dbReference>
<accession>A0ABR1JKF6</accession>
<dbReference type="SUPFAM" id="SSF81383">
    <property type="entry name" value="F-box domain"/>
    <property type="match status" value="1"/>
</dbReference>
<dbReference type="Pfam" id="PF12937">
    <property type="entry name" value="F-box-like"/>
    <property type="match status" value="1"/>
</dbReference>